<dbReference type="Proteomes" id="UP000789524">
    <property type="component" value="Unassembled WGS sequence"/>
</dbReference>
<evidence type="ECO:0000313" key="2">
    <source>
        <dbReference type="Proteomes" id="UP000789524"/>
    </source>
</evidence>
<name>A0A8J2QQ53_9NEOP</name>
<keyword evidence="2" id="KW-1185">Reference proteome</keyword>
<proteinExistence type="predicted"/>
<comment type="caution">
    <text evidence="1">The sequence shown here is derived from an EMBL/GenBank/DDBJ whole genome shotgun (WGS) entry which is preliminary data.</text>
</comment>
<dbReference type="AlphaFoldDB" id="A0A8J2QQ53"/>
<reference evidence="1" key="1">
    <citation type="submission" date="2021-09" db="EMBL/GenBank/DDBJ databases">
        <authorList>
            <person name="Martin H S."/>
        </authorList>
    </citation>
    <scope>NUCLEOTIDE SEQUENCE</scope>
</reference>
<evidence type="ECO:0000313" key="1">
    <source>
        <dbReference type="EMBL" id="CAG9565097.1"/>
    </source>
</evidence>
<accession>A0A8J2QQ53</accession>
<gene>
    <name evidence="1" type="ORF">DCHRY22_LOCUS6003</name>
</gene>
<dbReference type="EMBL" id="CAKASE010000052">
    <property type="protein sequence ID" value="CAG9565097.1"/>
    <property type="molecule type" value="Genomic_DNA"/>
</dbReference>
<organism evidence="1 2">
    <name type="scientific">Danaus chrysippus</name>
    <name type="common">African queen</name>
    <dbReference type="NCBI Taxonomy" id="151541"/>
    <lineage>
        <taxon>Eukaryota</taxon>
        <taxon>Metazoa</taxon>
        <taxon>Ecdysozoa</taxon>
        <taxon>Arthropoda</taxon>
        <taxon>Hexapoda</taxon>
        <taxon>Insecta</taxon>
        <taxon>Pterygota</taxon>
        <taxon>Neoptera</taxon>
        <taxon>Endopterygota</taxon>
        <taxon>Lepidoptera</taxon>
        <taxon>Glossata</taxon>
        <taxon>Ditrysia</taxon>
        <taxon>Papilionoidea</taxon>
        <taxon>Nymphalidae</taxon>
        <taxon>Danainae</taxon>
        <taxon>Danaini</taxon>
        <taxon>Danaina</taxon>
        <taxon>Danaus</taxon>
        <taxon>Anosia</taxon>
    </lineage>
</organism>
<protein>
    <submittedName>
        <fullName evidence="1">(African queen) hypothetical protein</fullName>
    </submittedName>
</protein>
<sequence length="101" mass="11018">MINLSSPRSRQNRSCQGLVPNAVSRHELTYSYTSVSGRQGDAGRPPSLDLSADHQHCGRQVYQSKYTLVHIINMSGGRVLAHSVYCALCSRLFRAGPAADS</sequence>